<protein>
    <submittedName>
        <fullName evidence="5">TetR/AcrR family transcriptional regulator</fullName>
    </submittedName>
</protein>
<evidence type="ECO:0000256" key="2">
    <source>
        <dbReference type="ARBA" id="ARBA00023125"/>
    </source>
</evidence>
<dbReference type="SUPFAM" id="SSF46689">
    <property type="entry name" value="Homeodomain-like"/>
    <property type="match status" value="1"/>
</dbReference>
<dbReference type="Pfam" id="PF00440">
    <property type="entry name" value="TetR_N"/>
    <property type="match status" value="1"/>
</dbReference>
<dbReference type="InterPro" id="IPR036271">
    <property type="entry name" value="Tet_transcr_reg_TetR-rel_C_sf"/>
</dbReference>
<dbReference type="InterPro" id="IPR050624">
    <property type="entry name" value="HTH-type_Tx_Regulator"/>
</dbReference>
<dbReference type="Gene3D" id="1.10.357.10">
    <property type="entry name" value="Tetracycline Repressor, domain 2"/>
    <property type="match status" value="1"/>
</dbReference>
<organism evidence="5 6">
    <name type="scientific">Lederbergia graminis</name>
    <dbReference type="NCBI Taxonomy" id="735518"/>
    <lineage>
        <taxon>Bacteria</taxon>
        <taxon>Bacillati</taxon>
        <taxon>Bacillota</taxon>
        <taxon>Bacilli</taxon>
        <taxon>Bacillales</taxon>
        <taxon>Bacillaceae</taxon>
        <taxon>Lederbergia</taxon>
    </lineage>
</organism>
<feature type="DNA-binding region" description="H-T-H motif" evidence="3">
    <location>
        <begin position="40"/>
        <end position="59"/>
    </location>
</feature>
<dbReference type="InterPro" id="IPR001647">
    <property type="entry name" value="HTH_TetR"/>
</dbReference>
<dbReference type="PRINTS" id="PR00455">
    <property type="entry name" value="HTHTETR"/>
</dbReference>
<keyword evidence="2 3" id="KW-0238">DNA-binding</keyword>
<evidence type="ECO:0000313" key="6">
    <source>
        <dbReference type="Proteomes" id="UP001596147"/>
    </source>
</evidence>
<accession>A0ABW0LJV3</accession>
<sequence>MSEQNLDEVIYNQEGLTEKQKKILEAAIETFAEKGFAATSTSEIAKKAGVAEGTIFRHYKTKKELLMKIVSPMMFKLIGPIVIKDLYKVLDQEFDDFEEFLRAMIDNREQFLKNNIKTIRILIQEIPFQEELREQFIEHIGKKVYGRFRRIVQHYQEKEEIIVMNPDTVIRLIISTVLGYFATKYVISPREWNDEEEIERMLGFLKRGLTPIKK</sequence>
<dbReference type="Proteomes" id="UP001596147">
    <property type="component" value="Unassembled WGS sequence"/>
</dbReference>
<dbReference type="RefSeq" id="WP_382351308.1">
    <property type="nucleotide sequence ID" value="NZ_JBHSMC010000014.1"/>
</dbReference>
<dbReference type="InterPro" id="IPR009057">
    <property type="entry name" value="Homeodomain-like_sf"/>
</dbReference>
<keyword evidence="1" id="KW-0678">Repressor</keyword>
<dbReference type="PROSITE" id="PS50977">
    <property type="entry name" value="HTH_TETR_2"/>
    <property type="match status" value="1"/>
</dbReference>
<evidence type="ECO:0000256" key="3">
    <source>
        <dbReference type="PROSITE-ProRule" id="PRU00335"/>
    </source>
</evidence>
<reference evidence="6" key="1">
    <citation type="journal article" date="2019" name="Int. J. Syst. Evol. Microbiol.">
        <title>The Global Catalogue of Microorganisms (GCM) 10K type strain sequencing project: providing services to taxonomists for standard genome sequencing and annotation.</title>
        <authorList>
            <consortium name="The Broad Institute Genomics Platform"/>
            <consortium name="The Broad Institute Genome Sequencing Center for Infectious Disease"/>
            <person name="Wu L."/>
            <person name="Ma J."/>
        </authorList>
    </citation>
    <scope>NUCLEOTIDE SEQUENCE [LARGE SCALE GENOMIC DNA]</scope>
    <source>
        <strain evidence="6">CGMCC 1.12237</strain>
    </source>
</reference>
<proteinExistence type="predicted"/>
<keyword evidence="6" id="KW-1185">Reference proteome</keyword>
<dbReference type="SUPFAM" id="SSF48498">
    <property type="entry name" value="Tetracyclin repressor-like, C-terminal domain"/>
    <property type="match status" value="1"/>
</dbReference>
<dbReference type="EMBL" id="JBHSMC010000014">
    <property type="protein sequence ID" value="MFC5465242.1"/>
    <property type="molecule type" value="Genomic_DNA"/>
</dbReference>
<evidence type="ECO:0000256" key="1">
    <source>
        <dbReference type="ARBA" id="ARBA00022491"/>
    </source>
</evidence>
<dbReference type="PANTHER" id="PTHR43479">
    <property type="entry name" value="ACREF/ENVCD OPERON REPRESSOR-RELATED"/>
    <property type="match status" value="1"/>
</dbReference>
<feature type="domain" description="HTH tetR-type" evidence="4">
    <location>
        <begin position="17"/>
        <end position="77"/>
    </location>
</feature>
<evidence type="ECO:0000313" key="5">
    <source>
        <dbReference type="EMBL" id="MFC5465242.1"/>
    </source>
</evidence>
<gene>
    <name evidence="5" type="ORF">ACFPM4_10830</name>
</gene>
<evidence type="ECO:0000259" key="4">
    <source>
        <dbReference type="PROSITE" id="PS50977"/>
    </source>
</evidence>
<comment type="caution">
    <text evidence="5">The sequence shown here is derived from an EMBL/GenBank/DDBJ whole genome shotgun (WGS) entry which is preliminary data.</text>
</comment>
<name>A0ABW0LJV3_9BACI</name>
<dbReference type="PANTHER" id="PTHR43479:SF11">
    <property type="entry name" value="ACREF_ENVCD OPERON REPRESSOR-RELATED"/>
    <property type="match status" value="1"/>
</dbReference>